<feature type="transmembrane region" description="Helical" evidence="7">
    <location>
        <begin position="103"/>
        <end position="120"/>
    </location>
</feature>
<dbReference type="Pfam" id="PF07690">
    <property type="entry name" value="MFS_1"/>
    <property type="match status" value="1"/>
</dbReference>
<feature type="transmembrane region" description="Helical" evidence="7">
    <location>
        <begin position="163"/>
        <end position="182"/>
    </location>
</feature>
<evidence type="ECO:0000256" key="1">
    <source>
        <dbReference type="ARBA" id="ARBA00004651"/>
    </source>
</evidence>
<evidence type="ECO:0000256" key="4">
    <source>
        <dbReference type="ARBA" id="ARBA00022692"/>
    </source>
</evidence>
<dbReference type="InterPro" id="IPR050171">
    <property type="entry name" value="MFS_Transporters"/>
</dbReference>
<feature type="transmembrane region" description="Helical" evidence="7">
    <location>
        <begin position="203"/>
        <end position="226"/>
    </location>
</feature>
<protein>
    <submittedName>
        <fullName evidence="9">MFS transporter</fullName>
    </submittedName>
</protein>
<accession>A0ABU8MRE2</accession>
<dbReference type="PROSITE" id="PS50850">
    <property type="entry name" value="MFS"/>
    <property type="match status" value="1"/>
</dbReference>
<feature type="domain" description="Major facilitator superfamily (MFS) profile" evidence="8">
    <location>
        <begin position="1"/>
        <end position="382"/>
    </location>
</feature>
<dbReference type="InterPro" id="IPR020846">
    <property type="entry name" value="MFS_dom"/>
</dbReference>
<evidence type="ECO:0000256" key="6">
    <source>
        <dbReference type="ARBA" id="ARBA00023136"/>
    </source>
</evidence>
<comment type="subcellular location">
    <subcellularLocation>
        <location evidence="1">Cell membrane</location>
        <topology evidence="1">Multi-pass membrane protein</topology>
    </subcellularLocation>
</comment>
<evidence type="ECO:0000256" key="2">
    <source>
        <dbReference type="ARBA" id="ARBA00022448"/>
    </source>
</evidence>
<keyword evidence="4 7" id="KW-0812">Transmembrane</keyword>
<keyword evidence="2" id="KW-0813">Transport</keyword>
<evidence type="ECO:0000313" key="10">
    <source>
        <dbReference type="Proteomes" id="UP001385809"/>
    </source>
</evidence>
<keyword evidence="3" id="KW-1003">Cell membrane</keyword>
<keyword evidence="5 7" id="KW-1133">Transmembrane helix</keyword>
<evidence type="ECO:0000256" key="5">
    <source>
        <dbReference type="ARBA" id="ARBA00022989"/>
    </source>
</evidence>
<evidence type="ECO:0000256" key="3">
    <source>
        <dbReference type="ARBA" id="ARBA00022475"/>
    </source>
</evidence>
<feature type="transmembrane region" description="Helical" evidence="7">
    <location>
        <begin position="132"/>
        <end position="151"/>
    </location>
</feature>
<dbReference type="PANTHER" id="PTHR23517:SF13">
    <property type="entry name" value="MAJOR FACILITATOR SUPERFAMILY MFS_1"/>
    <property type="match status" value="1"/>
</dbReference>
<proteinExistence type="predicted"/>
<gene>
    <name evidence="9" type="ORF">WCD74_17205</name>
</gene>
<feature type="transmembrane region" description="Helical" evidence="7">
    <location>
        <begin position="269"/>
        <end position="286"/>
    </location>
</feature>
<reference evidence="9 10" key="1">
    <citation type="submission" date="2024-03" db="EMBL/GenBank/DDBJ databases">
        <title>Actinomycetospora sp. OC33-EN08, a novel actinomycete isolated from wild orchid (Aerides multiflora).</title>
        <authorList>
            <person name="Suriyachadkun C."/>
        </authorList>
    </citation>
    <scope>NUCLEOTIDE SEQUENCE [LARGE SCALE GENOMIC DNA]</scope>
    <source>
        <strain evidence="9 10">OC33-EN08</strain>
    </source>
</reference>
<name>A0ABU8MRE2_9PSEU</name>
<keyword evidence="10" id="KW-1185">Reference proteome</keyword>
<feature type="transmembrane region" description="Helical" evidence="7">
    <location>
        <begin position="77"/>
        <end position="97"/>
    </location>
</feature>
<evidence type="ECO:0000259" key="8">
    <source>
        <dbReference type="PROSITE" id="PS50850"/>
    </source>
</evidence>
<sequence>MTTQPTRARAWALALLALGAAGAGIPSPLYPAYQADLGFSDLTLTAVYAVYPLVSVPAVFLLGPLGDRLPPRRVLRAGVAIAAAGSLVLAVAGGTGWLLLGRIAYGVALAVMTGAGVAVASSGADKVRAGRVSALVFVIGTGAGPVLGGALTRYGPTPGLVPFAVNLVLLAVVFVGLGSVAGPGHTTDRTVRRSGLSPAARRALVIAAVSGFLGWAVAGLFLGLTASLVERALDLRDPLVAGSITAAVLVWSALTLPLVGRLGLGRSQLVGLIALTVPLAILAIGVDSLLGIVAAAVVAGLANGLLYGAATTTVSTAAPADRASSVAAAVYSAFYLGAGLPALLVGLLTTTRPLDVALSDLAIAVLPLTAVIVVLTAFGGARARRPRGGLEAEFPDGTRVAPPRGN</sequence>
<feature type="transmembrane region" description="Helical" evidence="7">
    <location>
        <begin position="46"/>
        <end position="65"/>
    </location>
</feature>
<dbReference type="Gene3D" id="1.20.1250.20">
    <property type="entry name" value="MFS general substrate transporter like domains"/>
    <property type="match status" value="1"/>
</dbReference>
<dbReference type="Proteomes" id="UP001385809">
    <property type="component" value="Unassembled WGS sequence"/>
</dbReference>
<dbReference type="InterPro" id="IPR011701">
    <property type="entry name" value="MFS"/>
</dbReference>
<comment type="caution">
    <text evidence="9">The sequence shown here is derived from an EMBL/GenBank/DDBJ whole genome shotgun (WGS) entry which is preliminary data.</text>
</comment>
<dbReference type="RefSeq" id="WP_337696098.1">
    <property type="nucleotide sequence ID" value="NZ_JBBEGN010000008.1"/>
</dbReference>
<dbReference type="SUPFAM" id="SSF103473">
    <property type="entry name" value="MFS general substrate transporter"/>
    <property type="match status" value="1"/>
</dbReference>
<feature type="transmembrane region" description="Helical" evidence="7">
    <location>
        <begin position="361"/>
        <end position="381"/>
    </location>
</feature>
<feature type="transmembrane region" description="Helical" evidence="7">
    <location>
        <begin position="326"/>
        <end position="349"/>
    </location>
</feature>
<feature type="transmembrane region" description="Helical" evidence="7">
    <location>
        <begin position="292"/>
        <end position="314"/>
    </location>
</feature>
<dbReference type="EMBL" id="JBBEGN010000008">
    <property type="protein sequence ID" value="MEJ2869518.1"/>
    <property type="molecule type" value="Genomic_DNA"/>
</dbReference>
<dbReference type="PANTHER" id="PTHR23517">
    <property type="entry name" value="RESISTANCE PROTEIN MDTM, PUTATIVE-RELATED-RELATED"/>
    <property type="match status" value="1"/>
</dbReference>
<feature type="transmembrane region" description="Helical" evidence="7">
    <location>
        <begin position="238"/>
        <end position="257"/>
    </location>
</feature>
<evidence type="ECO:0000313" key="9">
    <source>
        <dbReference type="EMBL" id="MEJ2869518.1"/>
    </source>
</evidence>
<evidence type="ECO:0000256" key="7">
    <source>
        <dbReference type="SAM" id="Phobius"/>
    </source>
</evidence>
<keyword evidence="6 7" id="KW-0472">Membrane</keyword>
<dbReference type="InterPro" id="IPR036259">
    <property type="entry name" value="MFS_trans_sf"/>
</dbReference>
<organism evidence="9 10">
    <name type="scientific">Actinomycetospora aurantiaca</name>
    <dbReference type="NCBI Taxonomy" id="3129233"/>
    <lineage>
        <taxon>Bacteria</taxon>
        <taxon>Bacillati</taxon>
        <taxon>Actinomycetota</taxon>
        <taxon>Actinomycetes</taxon>
        <taxon>Pseudonocardiales</taxon>
        <taxon>Pseudonocardiaceae</taxon>
        <taxon>Actinomycetospora</taxon>
    </lineage>
</organism>